<keyword evidence="5" id="KW-0813">Transport</keyword>
<dbReference type="Pfam" id="PF00902">
    <property type="entry name" value="TatC"/>
    <property type="match status" value="1"/>
</dbReference>
<keyword evidence="2 5" id="KW-0812">Transmembrane</keyword>
<dbReference type="GO" id="GO:0033281">
    <property type="term" value="C:TAT protein transport complex"/>
    <property type="evidence" value="ECO:0007669"/>
    <property type="project" value="UniProtKB-UniRule"/>
</dbReference>
<dbReference type="AlphaFoldDB" id="A0A059FWH1"/>
<gene>
    <name evidence="5" type="primary">tatC</name>
    <name evidence="6" type="ORF">HHI_06882</name>
</gene>
<dbReference type="PANTHER" id="PTHR30371">
    <property type="entry name" value="SEC-INDEPENDENT PROTEIN TRANSLOCASE PROTEIN TATC"/>
    <property type="match status" value="1"/>
</dbReference>
<dbReference type="GO" id="GO:0043953">
    <property type="term" value="P:protein transport by the Tat complex"/>
    <property type="evidence" value="ECO:0007669"/>
    <property type="project" value="UniProtKB-UniRule"/>
</dbReference>
<dbReference type="HAMAP" id="MF_00902">
    <property type="entry name" value="TatC"/>
    <property type="match status" value="1"/>
</dbReference>
<comment type="function">
    <text evidence="5">Part of the twin-arginine translocation (Tat) system that transports large folded proteins containing a characteristic twin-arginine motif in their signal peptide across membranes. Together with TatB, TatC is part of a receptor directly interacting with Tat signal peptides.</text>
</comment>
<comment type="similarity">
    <text evidence="5">Belongs to the TatC family.</text>
</comment>
<feature type="transmembrane region" description="Helical" evidence="5">
    <location>
        <begin position="36"/>
        <end position="54"/>
    </location>
</feature>
<dbReference type="GO" id="GO:0009977">
    <property type="term" value="F:proton motive force dependent protein transmembrane transporter activity"/>
    <property type="evidence" value="ECO:0007669"/>
    <property type="project" value="TreeGrafter"/>
</dbReference>
<feature type="transmembrane region" description="Helical" evidence="5">
    <location>
        <begin position="94"/>
        <end position="115"/>
    </location>
</feature>
<evidence type="ECO:0000256" key="3">
    <source>
        <dbReference type="ARBA" id="ARBA00022989"/>
    </source>
</evidence>
<dbReference type="GO" id="GO:0065002">
    <property type="term" value="P:intracellular protein transmembrane transport"/>
    <property type="evidence" value="ECO:0007669"/>
    <property type="project" value="TreeGrafter"/>
</dbReference>
<dbReference type="InterPro" id="IPR002033">
    <property type="entry name" value="TatC"/>
</dbReference>
<dbReference type="Proteomes" id="UP000025061">
    <property type="component" value="Unassembled WGS sequence"/>
</dbReference>
<dbReference type="EMBL" id="ARYI01000005">
    <property type="protein sequence ID" value="KCZ94952.1"/>
    <property type="molecule type" value="Genomic_DNA"/>
</dbReference>
<keyword evidence="5" id="KW-0653">Protein transport</keyword>
<comment type="caution">
    <text evidence="5">Lacks conserved residue(s) required for the propagation of feature annotation.</text>
</comment>
<feature type="transmembrane region" description="Helical" evidence="5">
    <location>
        <begin position="179"/>
        <end position="208"/>
    </location>
</feature>
<evidence type="ECO:0000256" key="1">
    <source>
        <dbReference type="ARBA" id="ARBA00004141"/>
    </source>
</evidence>
<dbReference type="RefSeq" id="WP_011646933.1">
    <property type="nucleotide sequence ID" value="NZ_ARYI01000005.1"/>
</dbReference>
<feature type="transmembrane region" description="Helical" evidence="5">
    <location>
        <begin position="127"/>
        <end position="149"/>
    </location>
</feature>
<accession>A0A059FWH1</accession>
<reference evidence="6 7" key="1">
    <citation type="submission" date="2013-04" db="EMBL/GenBank/DDBJ databases">
        <title>Hyphomonas hirschiana VP5 Genome Sequencing.</title>
        <authorList>
            <person name="Lai Q."/>
            <person name="Shao Z."/>
        </authorList>
    </citation>
    <scope>NUCLEOTIDE SEQUENCE [LARGE SCALE GENOMIC DNA]</scope>
    <source>
        <strain evidence="6 7">VP5</strain>
    </source>
</reference>
<evidence type="ECO:0000313" key="7">
    <source>
        <dbReference type="Proteomes" id="UP000025061"/>
    </source>
</evidence>
<evidence type="ECO:0000313" key="6">
    <source>
        <dbReference type="EMBL" id="KCZ94952.1"/>
    </source>
</evidence>
<evidence type="ECO:0000256" key="2">
    <source>
        <dbReference type="ARBA" id="ARBA00022692"/>
    </source>
</evidence>
<keyword evidence="5" id="KW-1003">Cell membrane</keyword>
<name>A0A059FWH1_9PROT</name>
<dbReference type="PATRIC" id="fig|1280951.3.peg.1392"/>
<dbReference type="NCBIfam" id="TIGR00945">
    <property type="entry name" value="tatC"/>
    <property type="match status" value="1"/>
</dbReference>
<comment type="caution">
    <text evidence="6">The sequence shown here is derived from an EMBL/GenBank/DDBJ whole genome shotgun (WGS) entry which is preliminary data.</text>
</comment>
<evidence type="ECO:0000256" key="4">
    <source>
        <dbReference type="ARBA" id="ARBA00023136"/>
    </source>
</evidence>
<dbReference type="PRINTS" id="PR01840">
    <property type="entry name" value="TATCFAMILY"/>
</dbReference>
<comment type="subunit">
    <text evidence="5">The Tat system comprises two distinct complexes: a TatABC complex, containing multiple copies of TatA, TatB and TatC subunits, and a separate TatA complex, containing only TatA subunits. Substrates initially bind to the TatABC complex, which probably triggers association of the separate TatA complex to form the active translocon.</text>
</comment>
<keyword evidence="7" id="KW-1185">Reference proteome</keyword>
<keyword evidence="5" id="KW-0811">Translocation</keyword>
<keyword evidence="4 5" id="KW-0472">Membrane</keyword>
<dbReference type="InterPro" id="IPR019820">
    <property type="entry name" value="Sec-indep_translocase_CS"/>
</dbReference>
<feature type="transmembrane region" description="Helical" evidence="5">
    <location>
        <begin position="220"/>
        <end position="235"/>
    </location>
</feature>
<comment type="subcellular location">
    <subcellularLocation>
        <location evidence="5">Cell membrane</location>
        <topology evidence="5">Multi-pass membrane protein</topology>
    </subcellularLocation>
    <subcellularLocation>
        <location evidence="1">Membrane</location>
        <topology evidence="1">Multi-pass membrane protein</topology>
    </subcellularLocation>
</comment>
<protein>
    <recommendedName>
        <fullName evidence="5">Sec-independent protein translocase protein TatC</fullName>
    </recommendedName>
</protein>
<proteinExistence type="inferred from homology"/>
<evidence type="ECO:0000256" key="5">
    <source>
        <dbReference type="HAMAP-Rule" id="MF_00902"/>
    </source>
</evidence>
<sequence length="275" mass="30504">MNQLPPKDEQPEILDDEVESSRAPLLTHLIELRGRLIKILLALGTATIFAFFFADQIYNLLVAPFASMAEDVRGSKLEFIFTAPMEFFFAKLKLALFAGVFLAFPVIAWQVYAFVAPGLYKNERGAFWPYLVFAPLLFSLGAAFVYFIMLPMLARFTISMEQVDAAQTTIKMMPRVSDYLALVMSLMLAFGISFQLPVILTLLAKIGIVTSEGLGKGRKYAIVGILAFAAVFTPPDAISQLLLAVPVYCLYEISIFCVRLIEKKAEKEEAATAAE</sequence>
<keyword evidence="3 5" id="KW-1133">Transmembrane helix</keyword>
<dbReference type="PANTHER" id="PTHR30371:SF0">
    <property type="entry name" value="SEC-INDEPENDENT PROTEIN TRANSLOCASE PROTEIN TATC, CHLOROPLASTIC-RELATED"/>
    <property type="match status" value="1"/>
</dbReference>
<dbReference type="PROSITE" id="PS01218">
    <property type="entry name" value="TATC"/>
    <property type="match status" value="1"/>
</dbReference>
<organism evidence="6 7">
    <name type="scientific">Hyphomonas hirschiana VP5</name>
    <dbReference type="NCBI Taxonomy" id="1280951"/>
    <lineage>
        <taxon>Bacteria</taxon>
        <taxon>Pseudomonadati</taxon>
        <taxon>Pseudomonadota</taxon>
        <taxon>Alphaproteobacteria</taxon>
        <taxon>Hyphomonadales</taxon>
        <taxon>Hyphomonadaceae</taxon>
        <taxon>Hyphomonas</taxon>
    </lineage>
</organism>